<dbReference type="OrthoDB" id="3806873at2"/>
<sequence>MNEPNEICQRLERFLSSRIPQSATVKVDNYEVIAGGYSRHMARFTAHCDGSTSNLIMRADPLDANVTIESDRAREWVLLRALTEKTDVPMPRALYYDEDGSDLGSKTIILEEVQGRSFLAEIRGGESQLVSDPIDAFAELAAHINRTDLSVLPEEIERPASWDDYVDGRIEEWRKSEQQQLDRNPLFRYIAGWLEDNRPEPAPFCLVHGELQPSNIMVDEQGQLLAVDWEMARIGDPREELGWCTWVESMQPPHTITKDSSRLRRLYAAKSGLDESLVTPEAIRYFTVIAGLQGLQGLYTQVRELAEGRNKSLLPAYLLSALTTAHEQWWLATR</sequence>
<dbReference type="SUPFAM" id="SSF56112">
    <property type="entry name" value="Protein kinase-like (PK-like)"/>
    <property type="match status" value="1"/>
</dbReference>
<name>A0A2U3P923_9MYCO</name>
<dbReference type="RefSeq" id="WP_077079070.1">
    <property type="nucleotide sequence ID" value="NZ_FUEZ01000004.1"/>
</dbReference>
<keyword evidence="3" id="KW-1185">Reference proteome</keyword>
<dbReference type="InterPro" id="IPR041726">
    <property type="entry name" value="ACAD10_11_N"/>
</dbReference>
<accession>A0A2U3P923</accession>
<organism evidence="2 3">
    <name type="scientific">Mycobacterium numidiamassiliense</name>
    <dbReference type="NCBI Taxonomy" id="1841861"/>
    <lineage>
        <taxon>Bacteria</taxon>
        <taxon>Bacillati</taxon>
        <taxon>Actinomycetota</taxon>
        <taxon>Actinomycetes</taxon>
        <taxon>Mycobacteriales</taxon>
        <taxon>Mycobacteriaceae</taxon>
        <taxon>Mycobacterium</taxon>
    </lineage>
</organism>
<evidence type="ECO:0000313" key="3">
    <source>
        <dbReference type="Proteomes" id="UP000240424"/>
    </source>
</evidence>
<dbReference type="CDD" id="cd05154">
    <property type="entry name" value="ACAD10_11_N-like"/>
    <property type="match status" value="1"/>
</dbReference>
<dbReference type="InterPro" id="IPR011009">
    <property type="entry name" value="Kinase-like_dom_sf"/>
</dbReference>
<evidence type="ECO:0000259" key="1">
    <source>
        <dbReference type="Pfam" id="PF01636"/>
    </source>
</evidence>
<dbReference type="Gene3D" id="3.30.200.20">
    <property type="entry name" value="Phosphorylase Kinase, domain 1"/>
    <property type="match status" value="1"/>
</dbReference>
<feature type="domain" description="Aminoglycoside phosphotransferase" evidence="1">
    <location>
        <begin position="74"/>
        <end position="247"/>
    </location>
</feature>
<gene>
    <name evidence="2" type="ORF">MNAB215_2427</name>
</gene>
<dbReference type="AlphaFoldDB" id="A0A2U3P923"/>
<dbReference type="InterPro" id="IPR002575">
    <property type="entry name" value="Aminoglycoside_PTrfase"/>
</dbReference>
<protein>
    <recommendedName>
        <fullName evidence="1">Aminoglycoside phosphotransferase domain-containing protein</fullName>
    </recommendedName>
</protein>
<dbReference type="STRING" id="1841861.GCA_900157365_00745"/>
<dbReference type="Proteomes" id="UP000240424">
    <property type="component" value="Unassembled WGS sequence"/>
</dbReference>
<dbReference type="Pfam" id="PF01636">
    <property type="entry name" value="APH"/>
    <property type="match status" value="1"/>
</dbReference>
<dbReference type="Gene3D" id="3.90.1200.10">
    <property type="match status" value="1"/>
</dbReference>
<reference evidence="2 3" key="1">
    <citation type="submission" date="2017-01" db="EMBL/GenBank/DDBJ databases">
        <authorList>
            <consortium name="Urmite Genomes"/>
        </authorList>
    </citation>
    <scope>NUCLEOTIDE SEQUENCE [LARGE SCALE GENOMIC DNA]</scope>
    <source>
        <strain evidence="2 3">AB215</strain>
    </source>
</reference>
<dbReference type="InterPro" id="IPR051678">
    <property type="entry name" value="AGP_Transferase"/>
</dbReference>
<evidence type="ECO:0000313" key="2">
    <source>
        <dbReference type="EMBL" id="SPM40231.1"/>
    </source>
</evidence>
<proteinExistence type="predicted"/>
<dbReference type="PANTHER" id="PTHR21310">
    <property type="entry name" value="AMINOGLYCOSIDE PHOSPHOTRANSFERASE-RELATED-RELATED"/>
    <property type="match status" value="1"/>
</dbReference>
<dbReference type="EMBL" id="FUEZ01000004">
    <property type="protein sequence ID" value="SPM40231.1"/>
    <property type="molecule type" value="Genomic_DNA"/>
</dbReference>